<name>A0A8J5S4Y6_ZIZPA</name>
<feature type="region of interest" description="Disordered" evidence="1">
    <location>
        <begin position="265"/>
        <end position="292"/>
    </location>
</feature>
<proteinExistence type="predicted"/>
<dbReference type="InterPro" id="IPR040304">
    <property type="entry name" value="ATG8-IP-1/2"/>
</dbReference>
<feature type="compositionally biased region" description="Basic and acidic residues" evidence="1">
    <location>
        <begin position="314"/>
        <end position="330"/>
    </location>
</feature>
<dbReference type="AlphaFoldDB" id="A0A8J5S4Y6"/>
<feature type="compositionally biased region" description="Pro residues" evidence="1">
    <location>
        <begin position="185"/>
        <end position="198"/>
    </location>
</feature>
<sequence>MTHMPLRLSLSLSASDSDLRRRDLVVGPRGGRREDPEAPALVADHALPSSPLALLPPASISVRIKSKFLLDYLSQVAEVIQPTPTCLELKGFVVVFCRIQLKRFRVKAMSKARNVLVATGLLAFAGAGLSFPFYFVKSKNRPIIDSSKPLPPQATFRGPYTCYPPLFSASDSDLRGDPAGDKAPPLRPSPRRPCPSPPRAARTAGLPVTRSRGRKDAADLLPLPSISVRIEDLWIWLITRKRWWREQPPEERIGKCEHENLPIETSFDEIQPEKDAHEASTSVEDDSLKNVGGNYGAGSERIQFYDEDDGFSVHQDDNGGVDDSHEKSDLPSESAASKSSDSGTPCKCWLKKHMSCLYHQATETNALWSVVVAAALVGLVILGRWHKDKLHLNHLKWRSSSAVRG</sequence>
<feature type="region of interest" description="Disordered" evidence="1">
    <location>
        <begin position="313"/>
        <end position="343"/>
    </location>
</feature>
<evidence type="ECO:0000256" key="2">
    <source>
        <dbReference type="SAM" id="Phobius"/>
    </source>
</evidence>
<organism evidence="3 4">
    <name type="scientific">Zizania palustris</name>
    <name type="common">Northern wild rice</name>
    <dbReference type="NCBI Taxonomy" id="103762"/>
    <lineage>
        <taxon>Eukaryota</taxon>
        <taxon>Viridiplantae</taxon>
        <taxon>Streptophyta</taxon>
        <taxon>Embryophyta</taxon>
        <taxon>Tracheophyta</taxon>
        <taxon>Spermatophyta</taxon>
        <taxon>Magnoliopsida</taxon>
        <taxon>Liliopsida</taxon>
        <taxon>Poales</taxon>
        <taxon>Poaceae</taxon>
        <taxon>BOP clade</taxon>
        <taxon>Oryzoideae</taxon>
        <taxon>Oryzeae</taxon>
        <taxon>Zizaniinae</taxon>
        <taxon>Zizania</taxon>
    </lineage>
</organism>
<evidence type="ECO:0000256" key="1">
    <source>
        <dbReference type="SAM" id="MobiDB-lite"/>
    </source>
</evidence>
<reference evidence="3" key="1">
    <citation type="journal article" date="2021" name="bioRxiv">
        <title>Whole Genome Assembly and Annotation of Northern Wild Rice, Zizania palustris L., Supports a Whole Genome Duplication in the Zizania Genus.</title>
        <authorList>
            <person name="Haas M."/>
            <person name="Kono T."/>
            <person name="Macchietto M."/>
            <person name="Millas R."/>
            <person name="McGilp L."/>
            <person name="Shao M."/>
            <person name="Duquette J."/>
            <person name="Hirsch C.N."/>
            <person name="Kimball J."/>
        </authorList>
    </citation>
    <scope>NUCLEOTIDE SEQUENCE</scope>
    <source>
        <tissue evidence="3">Fresh leaf tissue</tissue>
    </source>
</reference>
<keyword evidence="2" id="KW-1133">Transmembrane helix</keyword>
<protein>
    <submittedName>
        <fullName evidence="3">Uncharacterized protein</fullName>
    </submittedName>
</protein>
<dbReference type="Proteomes" id="UP000729402">
    <property type="component" value="Unassembled WGS sequence"/>
</dbReference>
<feature type="compositionally biased region" description="Low complexity" evidence="1">
    <location>
        <begin position="331"/>
        <end position="342"/>
    </location>
</feature>
<reference evidence="3" key="2">
    <citation type="submission" date="2021-02" db="EMBL/GenBank/DDBJ databases">
        <authorList>
            <person name="Kimball J.A."/>
            <person name="Haas M.W."/>
            <person name="Macchietto M."/>
            <person name="Kono T."/>
            <person name="Duquette J."/>
            <person name="Shao M."/>
        </authorList>
    </citation>
    <scope>NUCLEOTIDE SEQUENCE</scope>
    <source>
        <tissue evidence="3">Fresh leaf tissue</tissue>
    </source>
</reference>
<gene>
    <name evidence="3" type="ORF">GUJ93_ZPchr0004g40329</name>
</gene>
<comment type="caution">
    <text evidence="3">The sequence shown here is derived from an EMBL/GenBank/DDBJ whole genome shotgun (WGS) entry which is preliminary data.</text>
</comment>
<feature type="transmembrane region" description="Helical" evidence="2">
    <location>
        <begin position="366"/>
        <end position="385"/>
    </location>
</feature>
<dbReference type="PANTHER" id="PTHR34797">
    <property type="entry name" value="ATG8-INTERACTING PROTEIN 2"/>
    <property type="match status" value="1"/>
</dbReference>
<keyword evidence="4" id="KW-1185">Reference proteome</keyword>
<keyword evidence="2" id="KW-0812">Transmembrane</keyword>
<dbReference type="PANTHER" id="PTHR34797:SF1">
    <property type="entry name" value="ATG8-INTERACTING PROTEIN 2"/>
    <property type="match status" value="1"/>
</dbReference>
<evidence type="ECO:0000313" key="3">
    <source>
        <dbReference type="EMBL" id="KAG8064108.1"/>
    </source>
</evidence>
<keyword evidence="2" id="KW-0472">Membrane</keyword>
<dbReference type="OrthoDB" id="1911461at2759"/>
<feature type="transmembrane region" description="Helical" evidence="2">
    <location>
        <begin position="115"/>
        <end position="136"/>
    </location>
</feature>
<evidence type="ECO:0000313" key="4">
    <source>
        <dbReference type="Proteomes" id="UP000729402"/>
    </source>
</evidence>
<accession>A0A8J5S4Y6</accession>
<dbReference type="EMBL" id="JAAALK010000285">
    <property type="protein sequence ID" value="KAG8064108.1"/>
    <property type="molecule type" value="Genomic_DNA"/>
</dbReference>
<feature type="region of interest" description="Disordered" evidence="1">
    <location>
        <begin position="172"/>
        <end position="212"/>
    </location>
</feature>